<dbReference type="Proteomes" id="UP000193982">
    <property type="component" value="Unassembled WGS sequence"/>
</dbReference>
<dbReference type="EMBL" id="NCUR01000010">
    <property type="protein sequence ID" value="ORO64899.1"/>
    <property type="molecule type" value="Genomic_DNA"/>
</dbReference>
<dbReference type="Gene3D" id="3.30.30.80">
    <property type="entry name" value="probable RNA-binding protein from clostridium symbiosum atcc 14940"/>
    <property type="match status" value="1"/>
</dbReference>
<evidence type="ECO:0000259" key="3">
    <source>
        <dbReference type="SMART" id="SM01245"/>
    </source>
</evidence>
<dbReference type="InterPro" id="IPR038247">
    <property type="entry name" value="Jag_N_dom_sf"/>
</dbReference>
<feature type="transmembrane region" description="Helical" evidence="2">
    <location>
        <begin position="64"/>
        <end position="86"/>
    </location>
</feature>
<gene>
    <name evidence="4" type="ORF">B7714_08505</name>
</gene>
<keyword evidence="2" id="KW-0472">Membrane</keyword>
<accession>A0A1X1HVL4</accession>
<feature type="region of interest" description="Disordered" evidence="1">
    <location>
        <begin position="91"/>
        <end position="155"/>
    </location>
</feature>
<comment type="caution">
    <text evidence="4">The sequence shown here is derived from an EMBL/GenBank/DDBJ whole genome shotgun (WGS) entry which is preliminary data.</text>
</comment>
<proteinExistence type="predicted"/>
<evidence type="ECO:0000313" key="4">
    <source>
        <dbReference type="EMBL" id="ORO64899.1"/>
    </source>
</evidence>
<keyword evidence="2" id="KW-0812">Transmembrane</keyword>
<dbReference type="Pfam" id="PF16127">
    <property type="entry name" value="DUF4839"/>
    <property type="match status" value="1"/>
</dbReference>
<protein>
    <recommendedName>
        <fullName evidence="3">RNA-binding protein KhpB N-terminal domain-containing protein</fullName>
    </recommendedName>
</protein>
<dbReference type="SMART" id="SM01245">
    <property type="entry name" value="Jag_N"/>
    <property type="match status" value="1"/>
</dbReference>
<name>A0A1X1HVL4_STROR</name>
<dbReference type="Pfam" id="PF14804">
    <property type="entry name" value="Jag_N"/>
    <property type="match status" value="1"/>
</dbReference>
<dbReference type="InterPro" id="IPR032290">
    <property type="entry name" value="DUF4839"/>
</dbReference>
<evidence type="ECO:0000256" key="1">
    <source>
        <dbReference type="SAM" id="MobiDB-lite"/>
    </source>
</evidence>
<evidence type="ECO:0000313" key="5">
    <source>
        <dbReference type="Proteomes" id="UP000193982"/>
    </source>
</evidence>
<dbReference type="InterPro" id="IPR032782">
    <property type="entry name" value="KhpB_N"/>
</dbReference>
<dbReference type="RefSeq" id="WP_084860227.1">
    <property type="nucleotide sequence ID" value="NZ_NCUR01000010.1"/>
</dbReference>
<keyword evidence="2" id="KW-1133">Transmembrane helix</keyword>
<feature type="domain" description="RNA-binding protein KhpB N-terminal" evidence="3">
    <location>
        <begin position="3"/>
        <end position="54"/>
    </location>
</feature>
<evidence type="ECO:0000256" key="2">
    <source>
        <dbReference type="SAM" id="Phobius"/>
    </source>
</evidence>
<sequence>MGVYKGKSVDEAIENGLLDLNLKKEDVHIHVIEKGQNGIFGFFEKEAEVEITPLTEKELKLKKLAPYLSAGGFVILILFFILIGVIQNNKSNSSTSLPSSTNPSSVTEKSTEISSKPSSTSKESSTSSSSQSSSTSSSSGSVENSSSTTTSSQSTVITVENNSEFKELLQTENTDKITEFIQKYKGQTIEFDGNFADLAKVKSKYDILIHSGDYHPDEATGPNFKFIEISLISNPVFKPFNGENIRKGQNVHIKAKVGAYNATQDLIYLSPIEVSPR</sequence>
<reference evidence="4 5" key="1">
    <citation type="journal article" date="2016" name="Eur. J. Clin. Microbiol. Infect. Dis.">
        <title>Whole genome sequencing as a tool for phylogenetic analysis of clinical strains of Mitis group streptococci.</title>
        <authorList>
            <person name="Rasmussen L.H."/>
            <person name="Dargis R."/>
            <person name="Hojholt K."/>
            <person name="Christensen J.J."/>
            <person name="Skovgaard O."/>
            <person name="Justesen U.S."/>
            <person name="Rosenvinge F.S."/>
            <person name="Moser C."/>
            <person name="Lukjancenko O."/>
            <person name="Rasmussen S."/>
            <person name="Nielsen X.C."/>
        </authorList>
    </citation>
    <scope>NUCLEOTIDE SEQUENCE [LARGE SCALE GENOMIC DNA]</scope>
    <source>
        <strain evidence="4 5">OD_311844-09</strain>
    </source>
</reference>
<dbReference type="AlphaFoldDB" id="A0A1X1HVL4"/>
<organism evidence="4 5">
    <name type="scientific">Streptococcus oralis subsp. oralis</name>
    <dbReference type="NCBI Taxonomy" id="1891914"/>
    <lineage>
        <taxon>Bacteria</taxon>
        <taxon>Bacillati</taxon>
        <taxon>Bacillota</taxon>
        <taxon>Bacilli</taxon>
        <taxon>Lactobacillales</taxon>
        <taxon>Streptococcaceae</taxon>
        <taxon>Streptococcus</taxon>
    </lineage>
</organism>